<dbReference type="GO" id="GO:0004056">
    <property type="term" value="F:argininosuccinate lyase activity"/>
    <property type="evidence" value="ECO:0007669"/>
    <property type="project" value="UniProtKB-UniRule"/>
</dbReference>
<protein>
    <recommendedName>
        <fullName evidence="2 4">Argininosuccinate lyase</fullName>
        <ecNumber evidence="2 4">4.3.2.1</ecNumber>
    </recommendedName>
</protein>
<comment type="caution">
    <text evidence="6">The sequence shown here is derived from an EMBL/GenBank/DDBJ whole genome shotgun (WGS) entry which is preliminary data.</text>
</comment>
<keyword evidence="3" id="KW-0028">Amino-acid biosynthesis</keyword>
<dbReference type="PROSITE" id="PS00163">
    <property type="entry name" value="FUMARATE_LYASES"/>
    <property type="match status" value="1"/>
</dbReference>
<dbReference type="InterPro" id="IPR020557">
    <property type="entry name" value="Fumarate_lyase_CS"/>
</dbReference>
<dbReference type="EMBL" id="MFJL01000014">
    <property type="protein sequence ID" value="OGG16278.1"/>
    <property type="molecule type" value="Genomic_DNA"/>
</dbReference>
<keyword evidence="6" id="KW-0456">Lyase</keyword>
<dbReference type="InterPro" id="IPR022761">
    <property type="entry name" value="Fumarate_lyase_N"/>
</dbReference>
<dbReference type="PRINTS" id="PR00145">
    <property type="entry name" value="ARGSUCLYASE"/>
</dbReference>
<evidence type="ECO:0000256" key="3">
    <source>
        <dbReference type="ARBA" id="ARBA00022571"/>
    </source>
</evidence>
<organism evidence="6 7">
    <name type="scientific">Candidatus Gottesmanbacteria bacterium RIFCSPHIGHO2_02_FULL_39_11</name>
    <dbReference type="NCBI Taxonomy" id="1798382"/>
    <lineage>
        <taxon>Bacteria</taxon>
        <taxon>Candidatus Gottesmaniibacteriota</taxon>
    </lineage>
</organism>
<dbReference type="AlphaFoldDB" id="A0A1F5ZUX5"/>
<reference evidence="6 7" key="1">
    <citation type="journal article" date="2016" name="Nat. Commun.">
        <title>Thousands of microbial genomes shed light on interconnected biogeochemical processes in an aquifer system.</title>
        <authorList>
            <person name="Anantharaman K."/>
            <person name="Brown C.T."/>
            <person name="Hug L.A."/>
            <person name="Sharon I."/>
            <person name="Castelle C.J."/>
            <person name="Probst A.J."/>
            <person name="Thomas B.C."/>
            <person name="Singh A."/>
            <person name="Wilkins M.J."/>
            <person name="Karaoz U."/>
            <person name="Brodie E.L."/>
            <person name="Williams K.H."/>
            <person name="Hubbard S.S."/>
            <person name="Banfield J.F."/>
        </authorList>
    </citation>
    <scope>NUCLEOTIDE SEQUENCE [LARGE SCALE GENOMIC DNA]</scope>
</reference>
<evidence type="ECO:0000256" key="2">
    <source>
        <dbReference type="ARBA" id="ARBA00012338"/>
    </source>
</evidence>
<dbReference type="PRINTS" id="PR00149">
    <property type="entry name" value="FUMRATELYASE"/>
</dbReference>
<dbReference type="GO" id="GO:0042450">
    <property type="term" value="P:L-arginine biosynthetic process via ornithine"/>
    <property type="evidence" value="ECO:0007669"/>
    <property type="project" value="UniProtKB-UniRule"/>
</dbReference>
<proteinExistence type="predicted"/>
<evidence type="ECO:0000256" key="1">
    <source>
        <dbReference type="ARBA" id="ARBA00004941"/>
    </source>
</evidence>
<sequence length="454" mass="51182">MEKLWQKDYSQNKLAETYCFGDTALLDNVLIVPDVLGSISHAQMLCQIDVLTKEEFKKLKHALIEIIKLEKKRKFKVELGDEDVHTKVENYLVSKLGDLGKKIHTGRSRNDQVLTDLRLFTKENLFKISFLCHRLVSSFLDFADKYKLVPMPGYTHMQKAMPSSVGMWSGSFAESLTDDLNMLKCAFIINDQSPLGSAASYGVPLVLDRELTAKLLGFKRVQSNSLYAGSSRGKSHLIVMHAALQIMLTLSRFASDILLFTTSEFNFFNVDKTLSTGSSIMPQKKNLDVLESLRARTHVVISFEQSIAGIIAGLPSGYQGDFAETKYPFIKSIEMVKDALSICKLVINSIEPNTQMLKKSFTPEIFAVHASYLLVKKGMPFRDAYKKIGKSLGSLPLFDPAEIIKLSTHLGGTGNLMLKKARKNAQKSKIWWKEKHNYYLNILKKLGVSYERKN</sequence>
<keyword evidence="3" id="KW-0055">Arginine biosynthesis</keyword>
<dbReference type="EC" id="4.3.2.1" evidence="2 4"/>
<dbReference type="InterPro" id="IPR000362">
    <property type="entry name" value="Fumarate_lyase_fam"/>
</dbReference>
<dbReference type="InterPro" id="IPR024083">
    <property type="entry name" value="Fumarase/histidase_N"/>
</dbReference>
<dbReference type="NCBIfam" id="TIGR00838">
    <property type="entry name" value="argH"/>
    <property type="match status" value="1"/>
</dbReference>
<dbReference type="CDD" id="cd01359">
    <property type="entry name" value="Argininosuccinate_lyase"/>
    <property type="match status" value="1"/>
</dbReference>
<dbReference type="Proteomes" id="UP000176923">
    <property type="component" value="Unassembled WGS sequence"/>
</dbReference>
<dbReference type="PANTHER" id="PTHR43814">
    <property type="entry name" value="ARGININOSUCCINATE LYASE"/>
    <property type="match status" value="1"/>
</dbReference>
<evidence type="ECO:0000313" key="7">
    <source>
        <dbReference type="Proteomes" id="UP000176923"/>
    </source>
</evidence>
<dbReference type="GO" id="GO:0005829">
    <property type="term" value="C:cytosol"/>
    <property type="evidence" value="ECO:0007669"/>
    <property type="project" value="TreeGrafter"/>
</dbReference>
<dbReference type="Gene3D" id="1.10.40.30">
    <property type="entry name" value="Fumarase/aspartase (C-terminal domain)"/>
    <property type="match status" value="1"/>
</dbReference>
<dbReference type="Gene3D" id="1.10.275.10">
    <property type="entry name" value="Fumarase/aspartase (N-terminal domain)"/>
    <property type="match status" value="1"/>
</dbReference>
<dbReference type="Pfam" id="PF00206">
    <property type="entry name" value="Lyase_1"/>
    <property type="match status" value="1"/>
</dbReference>
<evidence type="ECO:0000313" key="6">
    <source>
        <dbReference type="EMBL" id="OGG16278.1"/>
    </source>
</evidence>
<gene>
    <name evidence="6" type="ORF">A3D77_02350</name>
</gene>
<feature type="domain" description="Fumarate lyase N-terminal" evidence="5">
    <location>
        <begin position="23"/>
        <end position="300"/>
    </location>
</feature>
<dbReference type="Gene3D" id="1.20.200.10">
    <property type="entry name" value="Fumarase/aspartase (Central domain)"/>
    <property type="match status" value="1"/>
</dbReference>
<dbReference type="UniPathway" id="UPA00068">
    <property type="reaction ID" value="UER00114"/>
</dbReference>
<comment type="pathway">
    <text evidence="1">Amino-acid biosynthesis; L-arginine biosynthesis; L-arginine from L-ornithine and carbamoyl phosphate: step 3/3.</text>
</comment>
<evidence type="ECO:0000259" key="5">
    <source>
        <dbReference type="Pfam" id="PF00206"/>
    </source>
</evidence>
<name>A0A1F5ZUX5_9BACT</name>
<dbReference type="SUPFAM" id="SSF48557">
    <property type="entry name" value="L-aspartase-like"/>
    <property type="match status" value="1"/>
</dbReference>
<dbReference type="InterPro" id="IPR008948">
    <property type="entry name" value="L-Aspartase-like"/>
</dbReference>
<evidence type="ECO:0000256" key="4">
    <source>
        <dbReference type="NCBIfam" id="TIGR00838"/>
    </source>
</evidence>
<dbReference type="STRING" id="1798382.A3D77_02350"/>
<dbReference type="PANTHER" id="PTHR43814:SF1">
    <property type="entry name" value="ARGININOSUCCINATE LYASE"/>
    <property type="match status" value="1"/>
</dbReference>
<dbReference type="InterPro" id="IPR009049">
    <property type="entry name" value="Argininosuccinate_lyase"/>
</dbReference>
<accession>A0A1F5ZUX5</accession>